<dbReference type="InterPro" id="IPR014867">
    <property type="entry name" value="Spore_coat_CotH_CotH2/3/7"/>
</dbReference>
<dbReference type="Gene3D" id="2.80.10.50">
    <property type="match status" value="1"/>
</dbReference>
<dbReference type="Proteomes" id="UP000016648">
    <property type="component" value="Unassembled WGS sequence"/>
</dbReference>
<keyword evidence="3" id="KW-1185">Reference proteome</keyword>
<feature type="chain" id="PRO_5004633486" evidence="1">
    <location>
        <begin position="19"/>
        <end position="726"/>
    </location>
</feature>
<dbReference type="Pfam" id="PF08757">
    <property type="entry name" value="CotH"/>
    <property type="match status" value="1"/>
</dbReference>
<accession>U2P1T8</accession>
<keyword evidence="1" id="KW-0732">Signal</keyword>
<reference evidence="2 3" key="1">
    <citation type="submission" date="2013-08" db="EMBL/GenBank/DDBJ databases">
        <authorList>
            <person name="Durkin A.S."/>
            <person name="Haft D.R."/>
            <person name="McCorrison J."/>
            <person name="Torralba M."/>
            <person name="Gillis M."/>
            <person name="Haft D.H."/>
            <person name="Methe B."/>
            <person name="Sutton G."/>
            <person name="Nelson K.E."/>
        </authorList>
    </citation>
    <scope>NUCLEOTIDE SEQUENCE [LARGE SCALE GENOMIC DNA]</scope>
    <source>
        <strain evidence="2 3">F0067</strain>
    </source>
</reference>
<evidence type="ECO:0000313" key="3">
    <source>
        <dbReference type="Proteomes" id="UP000016648"/>
    </source>
</evidence>
<feature type="signal peptide" evidence="1">
    <location>
        <begin position="1"/>
        <end position="18"/>
    </location>
</feature>
<evidence type="ECO:0000256" key="1">
    <source>
        <dbReference type="SAM" id="SignalP"/>
    </source>
</evidence>
<dbReference type="AlphaFoldDB" id="U2P1T8"/>
<dbReference type="PATRIC" id="fig|1115809.3.peg.2526"/>
<sequence>MLVWLVSLFSLSFSGLHAKPIAVGPRFSGLADGHKYRLESVALGKGGVCDGKHHGVEKKVYYEQDEAKWTDDGLWVAELGEGGVSFRNVATGRYLSFTPAKDYKTYLRLELVESKGATAVWTVGTTDGAYTFSYADGGTMDYFMETAKDLLVGASSGDGSAKEMRFTLYDEAGKKVAVPVATPFSLYGRGVTFCGMRLPFDQQGGSFFCTLPADGAQKTDVGLQDALSSGWQMRVVAKASGLPVATIGEVKPGEAYVFRLMEGSDVKAEAPVVFTSLPVIDLWTDDPTGAEYAPGKLSLLDGTAQSLQDIRAAFRQRGATARHYPKWSLNVKLLNEKGSSLDTTLLDIRKTDKWILDAMAIDVIRMRNRVCFDIWNLYSKTPYKTDFDRRNGTKGRFVEMLLNGKYNGIYCLTDKINRKLLDLKKEKVNKDKSVTIKGLLYKSNSWDHTGLQLSLLDDSQPMTTVDWNEWELETPDKHPSPAAWQPLRDLYTFCEEPKEKFAEDFEKHFYLDNVADFHLFVLTLNLIDNGNKNMFLSTPDFTKGRRFLITPWDLDTSLGGYYDGRFKEGTYDQTAIADERVNKNNPYAKLWEDNLLNYRTYLADRWMTLRKGALSQETVDGLLEKYAGLFIGSGAWQREVARWTEGTPVVGDLKAEIGHVKQWYAQRLEQMDAYFKPLASDIAVVRPPLKNAGTVYSIGGRKVSSASRLQQLPHGVYILDGRKVVK</sequence>
<gene>
    <name evidence="2" type="ORF">HMPREF9135_1044</name>
</gene>
<comment type="caution">
    <text evidence="2">The sequence shown here is derived from an EMBL/GenBank/DDBJ whole genome shotgun (WGS) entry which is preliminary data.</text>
</comment>
<evidence type="ECO:0000313" key="2">
    <source>
        <dbReference type="EMBL" id="ERK38141.1"/>
    </source>
</evidence>
<organism evidence="2 3">
    <name type="scientific">Segatella baroniae F0067</name>
    <dbReference type="NCBI Taxonomy" id="1115809"/>
    <lineage>
        <taxon>Bacteria</taxon>
        <taxon>Pseudomonadati</taxon>
        <taxon>Bacteroidota</taxon>
        <taxon>Bacteroidia</taxon>
        <taxon>Bacteroidales</taxon>
        <taxon>Prevotellaceae</taxon>
        <taxon>Segatella</taxon>
    </lineage>
</organism>
<proteinExistence type="predicted"/>
<name>U2P1T8_9BACT</name>
<dbReference type="EMBL" id="AWEY01000044">
    <property type="protein sequence ID" value="ERK38141.1"/>
    <property type="molecule type" value="Genomic_DNA"/>
</dbReference>
<protein>
    <submittedName>
        <fullName evidence="2">CotH protein</fullName>
    </submittedName>
</protein>